<gene>
    <name evidence="2" type="ORF">SPACI_035300</name>
</gene>
<organism evidence="2 3">
    <name type="scientific">Sporomusa acidovorans (strain ATCC 49682 / DSM 3132 / Mol)</name>
    <dbReference type="NCBI Taxonomy" id="1123286"/>
    <lineage>
        <taxon>Bacteria</taxon>
        <taxon>Bacillati</taxon>
        <taxon>Bacillota</taxon>
        <taxon>Negativicutes</taxon>
        <taxon>Selenomonadales</taxon>
        <taxon>Sporomusaceae</taxon>
        <taxon>Sporomusa</taxon>
    </lineage>
</organism>
<feature type="transmembrane region" description="Helical" evidence="1">
    <location>
        <begin position="9"/>
        <end position="26"/>
    </location>
</feature>
<evidence type="ECO:0000256" key="1">
    <source>
        <dbReference type="SAM" id="Phobius"/>
    </source>
</evidence>
<protein>
    <submittedName>
        <fullName evidence="2">Uncharacterized protein</fullName>
    </submittedName>
</protein>
<keyword evidence="3" id="KW-1185">Reference proteome</keyword>
<keyword evidence="1" id="KW-1133">Transmembrane helix</keyword>
<dbReference type="PROSITE" id="PS51257">
    <property type="entry name" value="PROKAR_LIPOPROTEIN"/>
    <property type="match status" value="1"/>
</dbReference>
<reference evidence="2" key="1">
    <citation type="submission" date="2024-05" db="EMBL/GenBank/DDBJ databases">
        <title>Isolation and characterization of Sporomusa carbonis sp. nov., a carboxydotrophic hydrogenogen in the genus of Sporomusa isolated from a charcoal burning pile.</title>
        <authorList>
            <person name="Boeer T."/>
            <person name="Rosenbaum F."/>
            <person name="Eysell L."/>
            <person name="Mueller V."/>
            <person name="Daniel R."/>
            <person name="Poehlein A."/>
        </authorList>
    </citation>
    <scope>NUCLEOTIDE SEQUENCE [LARGE SCALE GENOMIC DNA]</scope>
    <source>
        <strain evidence="2">DSM 3132</strain>
    </source>
</reference>
<dbReference type="RefSeq" id="WP_093796253.1">
    <property type="nucleotide sequence ID" value="NZ_CP155571.1"/>
</dbReference>
<evidence type="ECO:0000313" key="3">
    <source>
        <dbReference type="Proteomes" id="UP000216052"/>
    </source>
</evidence>
<dbReference type="EMBL" id="CP155571">
    <property type="protein sequence ID" value="XFO73431.1"/>
    <property type="molecule type" value="Genomic_DNA"/>
</dbReference>
<name>A0ABZ3J5M8_SPOA4</name>
<keyword evidence="1" id="KW-0472">Membrane</keyword>
<proteinExistence type="predicted"/>
<sequence>MGQRQKQSILFCTTGFIVAVSLLLIGCSKTEIQKDEVAVVNSLVVKSEKTGQGASYSGEVRGRYESQLAFQVGGKIIKRHVDLGSVVNANWRTG</sequence>
<evidence type="ECO:0000313" key="2">
    <source>
        <dbReference type="EMBL" id="XFO73431.1"/>
    </source>
</evidence>
<keyword evidence="1" id="KW-0812">Transmembrane</keyword>
<dbReference type="Proteomes" id="UP000216052">
    <property type="component" value="Chromosome"/>
</dbReference>
<accession>A0ABZ3J5M8</accession>